<evidence type="ECO:0000313" key="14">
    <source>
        <dbReference type="EMBL" id="ODV92818.1"/>
    </source>
</evidence>
<sequence length="314" mass="35636">MSYYWKDYDYTDVVPVPQDDGPDPLCAIIYNDDYKETSGLLRALMKSGEASDRALAITSAVIALNPAHYTVWAYRIDILPKTSQTVEGELAWLESVAEAHPKNYQILQYRSNLLTRMVEGTPNINAECIFVERMLLADSKNYHVWSYRQWLVQQYGLQAPPAIDVELAFVHRMLEDDIRNNSAWNHRFFVLFGIPADPATDEMIARAESEITYAKAAIDLAPDNASPWNYLSAVLKKTNTSLDVVEDFCLKFANIFDTEDTTVEPLIMSRHALALLGDLYAKKQSSKGKTAYQALANKYDPIRANYWSYMAESS</sequence>
<dbReference type="Pfam" id="PF01239">
    <property type="entry name" value="PPTA"/>
    <property type="match status" value="5"/>
</dbReference>
<evidence type="ECO:0000256" key="7">
    <source>
        <dbReference type="ARBA" id="ARBA00022737"/>
    </source>
</evidence>
<evidence type="ECO:0000256" key="5">
    <source>
        <dbReference type="ARBA" id="ARBA00022602"/>
    </source>
</evidence>
<dbReference type="PROSITE" id="PS51147">
    <property type="entry name" value="PFTA"/>
    <property type="match status" value="5"/>
</dbReference>
<proteinExistence type="inferred from homology"/>
<name>A0A1E4TME0_9ASCO</name>
<evidence type="ECO:0000256" key="10">
    <source>
        <dbReference type="ARBA" id="ARBA00041392"/>
    </source>
</evidence>
<dbReference type="GO" id="GO:0004662">
    <property type="term" value="F:CAAX-protein geranylgeranyltransferase activity"/>
    <property type="evidence" value="ECO:0007669"/>
    <property type="project" value="UniProtKB-EC"/>
</dbReference>
<dbReference type="PANTHER" id="PTHR11129">
    <property type="entry name" value="PROTEIN FARNESYLTRANSFERASE ALPHA SUBUNIT/RAB GERANYLGERANYL TRANSFERASE ALPHA SUBUNIT"/>
    <property type="match status" value="1"/>
</dbReference>
<dbReference type="AlphaFoldDB" id="A0A1E4TME0"/>
<evidence type="ECO:0000313" key="15">
    <source>
        <dbReference type="Proteomes" id="UP000095023"/>
    </source>
</evidence>
<evidence type="ECO:0000256" key="4">
    <source>
        <dbReference type="ARBA" id="ARBA00012702"/>
    </source>
</evidence>
<keyword evidence="7" id="KW-0677">Repeat</keyword>
<dbReference type="GO" id="GO:0004660">
    <property type="term" value="F:protein farnesyltransferase activity"/>
    <property type="evidence" value="ECO:0007669"/>
    <property type="project" value="UniProtKB-EC"/>
</dbReference>
<organism evidence="14 15">
    <name type="scientific">Tortispora caseinolytica NRRL Y-17796</name>
    <dbReference type="NCBI Taxonomy" id="767744"/>
    <lineage>
        <taxon>Eukaryota</taxon>
        <taxon>Fungi</taxon>
        <taxon>Dikarya</taxon>
        <taxon>Ascomycota</taxon>
        <taxon>Saccharomycotina</taxon>
        <taxon>Trigonopsidomycetes</taxon>
        <taxon>Trigonopsidales</taxon>
        <taxon>Trigonopsidaceae</taxon>
        <taxon>Tortispora</taxon>
    </lineage>
</organism>
<dbReference type="EMBL" id="KV453841">
    <property type="protein sequence ID" value="ODV92818.1"/>
    <property type="molecule type" value="Genomic_DNA"/>
</dbReference>
<evidence type="ECO:0000256" key="6">
    <source>
        <dbReference type="ARBA" id="ARBA00022679"/>
    </source>
</evidence>
<comment type="similarity">
    <text evidence="2">Belongs to the protein prenyltransferase subunit alpha family.</text>
</comment>
<dbReference type="PANTHER" id="PTHR11129:SF1">
    <property type="entry name" value="PROTEIN FARNESYLTRANSFERASE_GERANYLGERANYLTRANSFERASE TYPE-1 SUBUNIT ALPHA"/>
    <property type="match status" value="1"/>
</dbReference>
<evidence type="ECO:0000256" key="9">
    <source>
        <dbReference type="ARBA" id="ARBA00040965"/>
    </source>
</evidence>
<keyword evidence="6" id="KW-0808">Transferase</keyword>
<dbReference type="InterPro" id="IPR002088">
    <property type="entry name" value="Prenyl_trans_a"/>
</dbReference>
<evidence type="ECO:0000256" key="11">
    <source>
        <dbReference type="ARBA" id="ARBA00042436"/>
    </source>
</evidence>
<dbReference type="EC" id="2.5.1.58" evidence="4"/>
<evidence type="ECO:0000256" key="8">
    <source>
        <dbReference type="ARBA" id="ARBA00022842"/>
    </source>
</evidence>
<dbReference type="Proteomes" id="UP000095023">
    <property type="component" value="Unassembled WGS sequence"/>
</dbReference>
<dbReference type="EC" id="2.5.1.59" evidence="3"/>
<protein>
    <recommendedName>
        <fullName evidence="9">Protein farnesyltransferase/geranylgeranyltransferase type-1 subunit alpha</fullName>
        <ecNumber evidence="4">2.5.1.58</ecNumber>
        <ecNumber evidence="3">2.5.1.59</ecNumber>
    </recommendedName>
    <alternativeName>
        <fullName evidence="12">CAAX farnesyltransferase subunit alpha</fullName>
    </alternativeName>
    <alternativeName>
        <fullName evidence="11">FTase-alpha</fullName>
    </alternativeName>
    <alternativeName>
        <fullName evidence="10">Ras proteins prenyltransferase subunit alpha</fullName>
    </alternativeName>
    <alternativeName>
        <fullName evidence="13">Type I protein geranyl-geranyltransferase subunit alpha</fullName>
    </alternativeName>
</protein>
<dbReference type="GO" id="GO:0007323">
    <property type="term" value="P:peptide pheromone maturation"/>
    <property type="evidence" value="ECO:0007669"/>
    <property type="project" value="EnsemblFungi"/>
</dbReference>
<comment type="cofactor">
    <cofactor evidence="1">
        <name>Mg(2+)</name>
        <dbReference type="ChEBI" id="CHEBI:18420"/>
    </cofactor>
</comment>
<dbReference type="GO" id="GO:0005953">
    <property type="term" value="C:CAAX-protein geranylgeranyltransferase complex"/>
    <property type="evidence" value="ECO:0007669"/>
    <property type="project" value="EnsemblFungi"/>
</dbReference>
<evidence type="ECO:0000256" key="1">
    <source>
        <dbReference type="ARBA" id="ARBA00001946"/>
    </source>
</evidence>
<reference evidence="15" key="1">
    <citation type="submission" date="2016-02" db="EMBL/GenBank/DDBJ databases">
        <title>Comparative genomics of biotechnologically important yeasts.</title>
        <authorList>
            <consortium name="DOE Joint Genome Institute"/>
            <person name="Riley R."/>
            <person name="Haridas S."/>
            <person name="Wolfe K.H."/>
            <person name="Lopes M.R."/>
            <person name="Hittinger C.T."/>
            <person name="Goker M."/>
            <person name="Salamov A."/>
            <person name="Wisecaver J."/>
            <person name="Long T.M."/>
            <person name="Aerts A.L."/>
            <person name="Barry K."/>
            <person name="Choi C."/>
            <person name="Clum A."/>
            <person name="Coughlan A.Y."/>
            <person name="Deshpande S."/>
            <person name="Douglass A.P."/>
            <person name="Hanson S.J."/>
            <person name="Klenk H.-P."/>
            <person name="Labutti K."/>
            <person name="Lapidus A."/>
            <person name="Lindquist E."/>
            <person name="Lipzen A."/>
            <person name="Meier-Kolthoff J.P."/>
            <person name="Ohm R.A."/>
            <person name="Otillar R.P."/>
            <person name="Pangilinan J."/>
            <person name="Peng Y."/>
            <person name="Rokas A."/>
            <person name="Rosa C.A."/>
            <person name="Scheuner C."/>
            <person name="Sibirny A.A."/>
            <person name="Slot J.C."/>
            <person name="Stielow J.B."/>
            <person name="Sun H."/>
            <person name="Kurtzman C.P."/>
            <person name="Blackwell M."/>
            <person name="Jeffries T.W."/>
            <person name="Grigoriev I.V."/>
        </authorList>
    </citation>
    <scope>NUCLEOTIDE SEQUENCE [LARGE SCALE GENOMIC DNA]</scope>
    <source>
        <strain evidence="15">NRRL Y-17796</strain>
    </source>
</reference>
<keyword evidence="8" id="KW-0460">Magnesium</keyword>
<evidence type="ECO:0000256" key="13">
    <source>
        <dbReference type="ARBA" id="ARBA00043219"/>
    </source>
</evidence>
<evidence type="ECO:0000256" key="2">
    <source>
        <dbReference type="ARBA" id="ARBA00006734"/>
    </source>
</evidence>
<dbReference type="Gene3D" id="1.25.40.120">
    <property type="entry name" value="Protein prenylyltransferase"/>
    <property type="match status" value="1"/>
</dbReference>
<gene>
    <name evidence="14" type="ORF">CANCADRAFT_21957</name>
</gene>
<dbReference type="OrthoDB" id="272289at2759"/>
<keyword evidence="15" id="KW-1185">Reference proteome</keyword>
<accession>A0A1E4TME0</accession>
<dbReference type="SUPFAM" id="SSF48439">
    <property type="entry name" value="Protein prenylyltransferase"/>
    <property type="match status" value="1"/>
</dbReference>
<evidence type="ECO:0000256" key="3">
    <source>
        <dbReference type="ARBA" id="ARBA00012700"/>
    </source>
</evidence>
<dbReference type="GO" id="GO:0005965">
    <property type="term" value="C:protein farnesyltransferase complex"/>
    <property type="evidence" value="ECO:0007669"/>
    <property type="project" value="EnsemblFungi"/>
</dbReference>
<evidence type="ECO:0000256" key="12">
    <source>
        <dbReference type="ARBA" id="ARBA00043086"/>
    </source>
</evidence>
<keyword evidence="5" id="KW-0637">Prenyltransferase</keyword>